<feature type="region of interest" description="Disordered" evidence="7">
    <location>
        <begin position="370"/>
        <end position="398"/>
    </location>
</feature>
<dbReference type="GO" id="GO:0004312">
    <property type="term" value="F:fatty acid synthase activity"/>
    <property type="evidence" value="ECO:0007669"/>
    <property type="project" value="TreeGrafter"/>
</dbReference>
<dbReference type="InterPro" id="IPR014031">
    <property type="entry name" value="Ketoacyl_synth_C"/>
</dbReference>
<dbReference type="GO" id="GO:0006633">
    <property type="term" value="P:fatty acid biosynthetic process"/>
    <property type="evidence" value="ECO:0007669"/>
    <property type="project" value="InterPro"/>
</dbReference>
<dbReference type="InterPro" id="IPR032088">
    <property type="entry name" value="SAT"/>
</dbReference>
<organism evidence="11 12">
    <name type="scientific">Coniella lustricola</name>
    <dbReference type="NCBI Taxonomy" id="2025994"/>
    <lineage>
        <taxon>Eukaryota</taxon>
        <taxon>Fungi</taxon>
        <taxon>Dikarya</taxon>
        <taxon>Ascomycota</taxon>
        <taxon>Pezizomycotina</taxon>
        <taxon>Sordariomycetes</taxon>
        <taxon>Sordariomycetidae</taxon>
        <taxon>Diaporthales</taxon>
        <taxon>Schizoparmaceae</taxon>
        <taxon>Coniella</taxon>
    </lineage>
</organism>
<keyword evidence="4" id="KW-0808">Transferase</keyword>
<dbReference type="Pfam" id="PF21089">
    <property type="entry name" value="PKS_DH_N"/>
    <property type="match status" value="1"/>
</dbReference>
<dbReference type="OrthoDB" id="329835at2759"/>
<feature type="region of interest" description="Disordered" evidence="7">
    <location>
        <begin position="2126"/>
        <end position="2147"/>
    </location>
</feature>
<evidence type="ECO:0000256" key="3">
    <source>
        <dbReference type="ARBA" id="ARBA00022603"/>
    </source>
</evidence>
<keyword evidence="1" id="KW-0596">Phosphopantetheine</keyword>
<feature type="domain" description="PKS/mFAS DH" evidence="10">
    <location>
        <begin position="1333"/>
        <end position="1657"/>
    </location>
</feature>
<feature type="domain" description="Ketosynthase family 3 (KS3)" evidence="9">
    <location>
        <begin position="400"/>
        <end position="835"/>
    </location>
</feature>
<dbReference type="GO" id="GO:0044550">
    <property type="term" value="P:secondary metabolite biosynthetic process"/>
    <property type="evidence" value="ECO:0007669"/>
    <property type="project" value="TreeGrafter"/>
</dbReference>
<dbReference type="Gene3D" id="3.40.47.10">
    <property type="match status" value="1"/>
</dbReference>
<dbReference type="InParanoid" id="A0A2T3A653"/>
<feature type="active site" description="Proton acceptor; for dehydratase activity" evidence="6">
    <location>
        <position position="1368"/>
    </location>
</feature>
<evidence type="ECO:0000256" key="1">
    <source>
        <dbReference type="ARBA" id="ARBA00022450"/>
    </source>
</evidence>
<evidence type="ECO:0000313" key="12">
    <source>
        <dbReference type="Proteomes" id="UP000241462"/>
    </source>
</evidence>
<dbReference type="Pfam" id="PF20434">
    <property type="entry name" value="BD-FAE"/>
    <property type="match status" value="1"/>
</dbReference>
<dbReference type="GO" id="GO:0004315">
    <property type="term" value="F:3-oxoacyl-[acyl-carrier-protein] synthase activity"/>
    <property type="evidence" value="ECO:0007669"/>
    <property type="project" value="InterPro"/>
</dbReference>
<dbReference type="SMART" id="SM00827">
    <property type="entry name" value="PKS_AT"/>
    <property type="match status" value="1"/>
</dbReference>
<dbReference type="GO" id="GO:0032259">
    <property type="term" value="P:methylation"/>
    <property type="evidence" value="ECO:0007669"/>
    <property type="project" value="UniProtKB-KW"/>
</dbReference>
<dbReference type="SMART" id="SM00823">
    <property type="entry name" value="PKS_PP"/>
    <property type="match status" value="1"/>
</dbReference>
<dbReference type="GO" id="GO:0031177">
    <property type="term" value="F:phosphopantetheine binding"/>
    <property type="evidence" value="ECO:0007669"/>
    <property type="project" value="InterPro"/>
</dbReference>
<accession>A0A2T3A653</accession>
<dbReference type="InterPro" id="IPR049552">
    <property type="entry name" value="PKS_DH_N"/>
</dbReference>
<evidence type="ECO:0000259" key="8">
    <source>
        <dbReference type="PROSITE" id="PS50075"/>
    </source>
</evidence>
<dbReference type="Gene3D" id="3.30.70.3290">
    <property type="match status" value="1"/>
</dbReference>
<evidence type="ECO:0000256" key="4">
    <source>
        <dbReference type="ARBA" id="ARBA00022679"/>
    </source>
</evidence>
<dbReference type="SUPFAM" id="SSF47336">
    <property type="entry name" value="ACP-like"/>
    <property type="match status" value="1"/>
</dbReference>
<evidence type="ECO:0000256" key="6">
    <source>
        <dbReference type="PROSITE-ProRule" id="PRU01363"/>
    </source>
</evidence>
<dbReference type="InterPro" id="IPR029058">
    <property type="entry name" value="AB_hydrolase_fold"/>
</dbReference>
<dbReference type="Pfam" id="PF16073">
    <property type="entry name" value="SAT"/>
    <property type="match status" value="1"/>
</dbReference>
<keyword evidence="12" id="KW-1185">Reference proteome</keyword>
<dbReference type="InterPro" id="IPR049492">
    <property type="entry name" value="BD-FAE-like_dom"/>
</dbReference>
<feature type="compositionally biased region" description="Low complexity" evidence="7">
    <location>
        <begin position="370"/>
        <end position="385"/>
    </location>
</feature>
<gene>
    <name evidence="11" type="ORF">BD289DRAFT_467698</name>
</gene>
<dbReference type="InterPro" id="IPR009081">
    <property type="entry name" value="PP-bd_ACP"/>
</dbReference>
<dbReference type="Gene3D" id="1.10.1200.10">
    <property type="entry name" value="ACP-like"/>
    <property type="match status" value="1"/>
</dbReference>
<dbReference type="SUPFAM" id="SSF53901">
    <property type="entry name" value="Thiolase-like"/>
    <property type="match status" value="1"/>
</dbReference>
<sequence length="2247" mass="241143">MLVTNRPAPSAAIFSPQSAAPTSTYLNHIRSRLNQDALLRPLHEAITALPQAWETLAPSKRVLPCFQLASQQTQQLVDWLDETTDRPAAVEAISSAAVTLPLLVTIHIVQYLDYLSQSSIRHAEFLESLQLGGVQGYCVGLLSAITVASAPDENTLLRHAAAAIRAAFAIGVFGMYAEAITSNTWTTLAIRLKQGSEEEERKLVQEFPGAYISTISDQHSRSVIVPSNLTSSVMAYAETQGFYPKTVHIQGRLHNADNASLATECLQWWHSLSAQPFPSGSSLKVPVYSNRTGQDLSTTGETSLDSEVFESILASVSNWAGVMKSLAVRLQEKSTIREHSLALFGIGHAVPLAPFRQHDLDITKLDMLSTTTTPSSMPSSSSTSIPPTPCQQPPGPEHNPDAIAIVGVGCRLPGASSLDELWDLISQGRTRLETLRTDRADISASYRASHHPDSQKWTSKRTFHGNYIDDISSFDHAFFGLSPREAMYMDPQQRLLLATAFDAMDSSGYLRHHKRGSNSDGDGDGDNIGCFIGACYTEYLENTCGYSPSAFTATGTIRAFLSGRISYHFGWTGPSEVIDTACSASLVAVHRACQAIRTGECSQALAGGVNLITGINNYMDLGKASFLSQTGQCKPFDEAADGYCRADGVGLVVLKPLGKALADSDQILGVIEASGTNQGGVHSPGITVPDGVAQRALYRRVLANSGLKAGQVSYVEAHGTGTQVGDPIEIKSIREVFGGAERSTPVHLGSLKANIGHSETAAGVASLIKVLAMLRHQKIPPLQGFRRLNPKIPAIEGDMMRIPTEVRDWDVPGLRAACVNSYGASGSNAALLCTEWKGSERLVHQQQQGLLYPILLSAASAESLCQYAQRLAAHIHKQSSSDAMSLGDLAYTLSERRKHHRVRWSTTATSLVELTKQLQEVAFTDLVDIPAVPKKVVLTFSGQSRTNIGLDPSTRQNYPQFDRHIIECNEILQSLGCPDVLPALADQGVISDPVVLQCGTVAVQYASAKCWLDGGLRVDAVVGHSLGELTALAVSGTLSLADTLKVVYTRAQLIKEKWGSERGTMLAVHAPIDIVQSLMKDVETALDTKTKDEVLEIACLNSATSHILVGKDSTITRAEAILKANITYKPFRSQRLNVSHGFHSRFTEPLLSDLIALEKTLVFHSPSIPLETCTQQPVTPSSLTNSRYIADHARLPVYFSAAIRRLEARLGSCVWLEAGRGSPITSMTKKAVADANSPHHRFQAGSAPAIAAATLWREGIHSTGWSLLAPRLSDLRAIWLPPYCFAASSKRAWLDHVDHAVLEKEAGEAKAAELAKASSPGEMAIALQQARLVTYLGPLRVGHDENDELHRFSLHTATQRFANIVKGHAVRGKPLCPASMYMEAAAMGIDHLGSQLKNKTITVQNVVFQRPLSCGGDGSVQVQLEKKANSYDCHQAGGESWHYSVRDESAATKTKAAAVAYSEGDIMLSNEPHPDLDLYTSLISEGIEALRKDTTAERLGQRSAYSLFSKIVEYSEVMRGITSIAMGENKALAQIEVPQTSPLLLPPHESTVAGVFDAVSLDTFIQPLGLLINCRNSSESADEIYIASSIGKMVVSPTRFDESGSRSWTVYATYQQVAGATDGKALSGSIFVFSRDGNLVSFGTGIQFVRTQAARLERVLEAAISGTTTTSVKRSLPMPCAGHDTSNNDSQNAPVVVSRHAEVVVGPAANESSTSSTSTSSTDSSVQIEALKALVASYAGLKPSEIHDDLSFANIGLDSLASMELAGELESTLGLNVSADDLLLGDFGTLVKTLCPSSSLSSSSSLIPAQFTPTTTTEPSIAMIESLEAASNTSSQASSTCGDLDDALLDSAASSLSVSTAPSSRNGSIDKASDIPTLPSTWTRLSEPLSGRCAVQTVVYKEIDGVEIPADIYIPSEKPPQAMPVALMIHGGGHLTLSRRAVRPAQTKFLLKNGILPVSLDYRLAPHVNVVDGSMADVRDACVWARTELPELMALKGHAVDPTKLVVVGWSTGGTLAMTTSWTLAELGHEPPLAVLSFYCPVDYNPDAPILMGDEHRSRCMSLRQIEKILPPGPVTSHAFNVLDGTKLGWLSEADPRSELVLALIKEPNGMSLLFNDWPFTRHQHASHSVPDIEDQQEDGDNELPPANSARALAFSPMAQVKAGKYKTPTYLVFGEEDEIAPFGRGKEFIAALKETGVACGLLPVKGAKHIYDLGLTPGSKGWESGVGPGFDFILEHIEGAAMGQGS</sequence>
<feature type="active site" description="Proton donor; for dehydratase activity" evidence="6">
    <location>
        <position position="1562"/>
    </location>
</feature>
<dbReference type="Pfam" id="PF00698">
    <property type="entry name" value="Acyl_transf_1"/>
    <property type="match status" value="1"/>
</dbReference>
<reference evidence="11 12" key="1">
    <citation type="journal article" date="2018" name="Mycol. Prog.">
        <title>Coniella lustricola, a new species from submerged detritus.</title>
        <authorList>
            <person name="Raudabaugh D.B."/>
            <person name="Iturriaga T."/>
            <person name="Carver A."/>
            <person name="Mondo S."/>
            <person name="Pangilinan J."/>
            <person name="Lipzen A."/>
            <person name="He G."/>
            <person name="Amirebrahimi M."/>
            <person name="Grigoriev I.V."/>
            <person name="Miller A.N."/>
        </authorList>
    </citation>
    <scope>NUCLEOTIDE SEQUENCE [LARGE SCALE GENOMIC DNA]</scope>
    <source>
        <strain evidence="11 12">B22-T-1</strain>
    </source>
</reference>
<feature type="domain" description="Carrier" evidence="8">
    <location>
        <begin position="1722"/>
        <end position="1801"/>
    </location>
</feature>
<keyword evidence="2" id="KW-0597">Phosphoprotein</keyword>
<proteinExistence type="predicted"/>
<dbReference type="CDD" id="cd00833">
    <property type="entry name" value="PKS"/>
    <property type="match status" value="1"/>
</dbReference>
<dbReference type="InterPro" id="IPR014030">
    <property type="entry name" value="Ketoacyl_synth_N"/>
</dbReference>
<evidence type="ECO:0000256" key="7">
    <source>
        <dbReference type="SAM" id="MobiDB-lite"/>
    </source>
</evidence>
<keyword evidence="5" id="KW-0511">Multifunctional enzyme</keyword>
<dbReference type="SMART" id="SM00825">
    <property type="entry name" value="PKS_KS"/>
    <property type="match status" value="1"/>
</dbReference>
<dbReference type="PROSITE" id="PS52019">
    <property type="entry name" value="PKS_MFAS_DH"/>
    <property type="match status" value="1"/>
</dbReference>
<dbReference type="Gene3D" id="3.40.50.1820">
    <property type="entry name" value="alpha/beta hydrolase"/>
    <property type="match status" value="1"/>
</dbReference>
<dbReference type="Gene3D" id="3.10.129.110">
    <property type="entry name" value="Polyketide synthase dehydratase"/>
    <property type="match status" value="1"/>
</dbReference>
<dbReference type="SUPFAM" id="SSF52151">
    <property type="entry name" value="FabD/lysophospholipase-like"/>
    <property type="match status" value="1"/>
</dbReference>
<dbReference type="EMBL" id="KZ678458">
    <property type="protein sequence ID" value="PSR83579.1"/>
    <property type="molecule type" value="Genomic_DNA"/>
</dbReference>
<evidence type="ECO:0000259" key="9">
    <source>
        <dbReference type="PROSITE" id="PS52004"/>
    </source>
</evidence>
<dbReference type="STRING" id="2025994.A0A2T3A653"/>
<dbReference type="Pfam" id="PF00550">
    <property type="entry name" value="PP-binding"/>
    <property type="match status" value="1"/>
</dbReference>
<dbReference type="PANTHER" id="PTHR43775:SF21">
    <property type="entry name" value="NON-REDUCING POLYKETIDE SYNTHASE AUSA-RELATED"/>
    <property type="match status" value="1"/>
</dbReference>
<dbReference type="GO" id="GO:0008168">
    <property type="term" value="F:methyltransferase activity"/>
    <property type="evidence" value="ECO:0007669"/>
    <property type="project" value="UniProtKB-KW"/>
</dbReference>
<evidence type="ECO:0000259" key="10">
    <source>
        <dbReference type="PROSITE" id="PS52019"/>
    </source>
</evidence>
<dbReference type="Gene3D" id="3.40.366.10">
    <property type="entry name" value="Malonyl-Coenzyme A Acyl Carrier Protein, domain 2"/>
    <property type="match status" value="3"/>
</dbReference>
<evidence type="ECO:0000256" key="5">
    <source>
        <dbReference type="ARBA" id="ARBA00023268"/>
    </source>
</evidence>
<protein>
    <submittedName>
        <fullName evidence="11">Uncharacterized protein</fullName>
    </submittedName>
</protein>
<evidence type="ECO:0000313" key="11">
    <source>
        <dbReference type="EMBL" id="PSR83579.1"/>
    </source>
</evidence>
<dbReference type="InterPro" id="IPR018201">
    <property type="entry name" value="Ketoacyl_synth_AS"/>
</dbReference>
<dbReference type="SUPFAM" id="SSF53474">
    <property type="entry name" value="alpha/beta-Hydrolases"/>
    <property type="match status" value="1"/>
</dbReference>
<dbReference type="Pfam" id="PF00109">
    <property type="entry name" value="ketoacyl-synt"/>
    <property type="match status" value="1"/>
</dbReference>
<keyword evidence="3" id="KW-0489">Methyltransferase</keyword>
<dbReference type="InterPro" id="IPR050091">
    <property type="entry name" value="PKS_NRPS_Biosynth_Enz"/>
</dbReference>
<dbReference type="Pfam" id="PF02801">
    <property type="entry name" value="Ketoacyl-synt_C"/>
    <property type="match status" value="1"/>
</dbReference>
<dbReference type="PANTHER" id="PTHR43775">
    <property type="entry name" value="FATTY ACID SYNTHASE"/>
    <property type="match status" value="1"/>
</dbReference>
<dbReference type="InterPro" id="IPR049900">
    <property type="entry name" value="PKS_mFAS_DH"/>
</dbReference>
<evidence type="ECO:0000256" key="2">
    <source>
        <dbReference type="ARBA" id="ARBA00022553"/>
    </source>
</evidence>
<dbReference type="PROSITE" id="PS52004">
    <property type="entry name" value="KS3_2"/>
    <property type="match status" value="1"/>
</dbReference>
<feature type="compositionally biased region" description="Acidic residues" evidence="7">
    <location>
        <begin position="2132"/>
        <end position="2142"/>
    </location>
</feature>
<dbReference type="InterPro" id="IPR042104">
    <property type="entry name" value="PKS_dehydratase_sf"/>
</dbReference>
<dbReference type="InterPro" id="IPR016035">
    <property type="entry name" value="Acyl_Trfase/lysoPLipase"/>
</dbReference>
<dbReference type="Pfam" id="PF22621">
    <property type="entry name" value="CurL-like_PKS_C"/>
    <property type="match status" value="1"/>
</dbReference>
<dbReference type="InterPro" id="IPR020841">
    <property type="entry name" value="PKS_Beta-ketoAc_synthase_dom"/>
</dbReference>
<dbReference type="InterPro" id="IPR016039">
    <property type="entry name" value="Thiolase-like"/>
</dbReference>
<feature type="compositionally biased region" description="Pro residues" evidence="7">
    <location>
        <begin position="386"/>
        <end position="397"/>
    </location>
</feature>
<feature type="region of interest" description="C-terminal hotdog fold" evidence="6">
    <location>
        <begin position="1495"/>
        <end position="1657"/>
    </location>
</feature>
<dbReference type="InterPro" id="IPR001227">
    <property type="entry name" value="Ac_transferase_dom_sf"/>
</dbReference>
<name>A0A2T3A653_9PEZI</name>
<dbReference type="Proteomes" id="UP000241462">
    <property type="component" value="Unassembled WGS sequence"/>
</dbReference>
<dbReference type="InterPro" id="IPR020806">
    <property type="entry name" value="PKS_PP-bd"/>
</dbReference>
<dbReference type="PROSITE" id="PS50075">
    <property type="entry name" value="CARRIER"/>
    <property type="match status" value="1"/>
</dbReference>
<dbReference type="InterPro" id="IPR014043">
    <property type="entry name" value="Acyl_transferase_dom"/>
</dbReference>
<dbReference type="PROSITE" id="PS00606">
    <property type="entry name" value="KS3_1"/>
    <property type="match status" value="1"/>
</dbReference>
<dbReference type="InterPro" id="IPR036736">
    <property type="entry name" value="ACP-like_sf"/>
</dbReference>
<feature type="region of interest" description="N-terminal hotdog fold" evidence="6">
    <location>
        <begin position="1333"/>
        <end position="1473"/>
    </location>
</feature>